<dbReference type="Gene3D" id="3.90.79.10">
    <property type="entry name" value="Nucleoside Triphosphate Pyrophosphohydrolase"/>
    <property type="match status" value="1"/>
</dbReference>
<dbReference type="InterPro" id="IPR039989">
    <property type="entry name" value="NUDT9"/>
</dbReference>
<accession>A0A3B5L1Z3</accession>
<keyword evidence="3" id="KW-1185">Reference proteome</keyword>
<dbReference type="PANTHER" id="PTHR13030">
    <property type="entry name" value="NUDIX HYDROLASE"/>
    <property type="match status" value="1"/>
</dbReference>
<dbReference type="Proteomes" id="UP000261380">
    <property type="component" value="Unplaced"/>
</dbReference>
<feature type="compositionally biased region" description="Basic and acidic residues" evidence="1">
    <location>
        <begin position="9"/>
        <end position="21"/>
    </location>
</feature>
<dbReference type="STRING" id="32473.ENSXCOP00000001819"/>
<dbReference type="GeneTree" id="ENSGT00940000156404"/>
<dbReference type="Ensembl" id="ENSXCOT00000001846.1">
    <property type="protein sequence ID" value="ENSXCOP00000001819.1"/>
    <property type="gene ID" value="ENSXCOG00000001477.1"/>
</dbReference>
<organism evidence="2 3">
    <name type="scientific">Xiphophorus couchianus</name>
    <name type="common">Monterrey platyfish</name>
    <dbReference type="NCBI Taxonomy" id="32473"/>
    <lineage>
        <taxon>Eukaryota</taxon>
        <taxon>Metazoa</taxon>
        <taxon>Chordata</taxon>
        <taxon>Craniata</taxon>
        <taxon>Vertebrata</taxon>
        <taxon>Euteleostomi</taxon>
        <taxon>Actinopterygii</taxon>
        <taxon>Neopterygii</taxon>
        <taxon>Teleostei</taxon>
        <taxon>Neoteleostei</taxon>
        <taxon>Acanthomorphata</taxon>
        <taxon>Ovalentaria</taxon>
        <taxon>Atherinomorphae</taxon>
        <taxon>Cyprinodontiformes</taxon>
        <taxon>Poeciliidae</taxon>
        <taxon>Poeciliinae</taxon>
        <taxon>Xiphophorus</taxon>
    </lineage>
</organism>
<sequence>DESSNSLRTPEKEDGFHEKSHQLQYPDSFHVPEEKVPFKILHKQCFAKEIILMSLMDPAIIRNPGGRTGIKGRGALSRLGPNLNLDLVVTRWRDSVRSVLEFLAVLNQNLRSLALPGVSGYWFTFYKLFEALDAKVSEGYVDDCRNTDNAWVETTVLNIHLDGTSQVMFDRFRRYLTCCHPQVISGDSCLQWQEVSSRIKLSPNQRRSLQQVAELLFSLHYVTQ</sequence>
<feature type="region of interest" description="Disordered" evidence="1">
    <location>
        <begin position="1"/>
        <end position="21"/>
    </location>
</feature>
<dbReference type="AlphaFoldDB" id="A0A3B5L1Z3"/>
<reference evidence="2" key="1">
    <citation type="submission" date="2025-08" db="UniProtKB">
        <authorList>
            <consortium name="Ensembl"/>
        </authorList>
    </citation>
    <scope>IDENTIFICATION</scope>
</reference>
<evidence type="ECO:0000313" key="2">
    <source>
        <dbReference type="Ensembl" id="ENSXCOP00000001819.1"/>
    </source>
</evidence>
<name>A0A3B5L1Z3_9TELE</name>
<dbReference type="PANTHER" id="PTHR13030:SF13">
    <property type="entry name" value="NUDIX HYDROLASE DOMAIN-CONTAINING PROTEIN"/>
    <property type="match status" value="1"/>
</dbReference>
<reference evidence="2" key="2">
    <citation type="submission" date="2025-09" db="UniProtKB">
        <authorList>
            <consortium name="Ensembl"/>
        </authorList>
    </citation>
    <scope>IDENTIFICATION</scope>
</reference>
<dbReference type="GO" id="GO:0047631">
    <property type="term" value="F:ADP-ribose diphosphatase activity"/>
    <property type="evidence" value="ECO:0007669"/>
    <property type="project" value="InterPro"/>
</dbReference>
<proteinExistence type="predicted"/>
<evidence type="ECO:0000313" key="3">
    <source>
        <dbReference type="Proteomes" id="UP000261380"/>
    </source>
</evidence>
<protein>
    <submittedName>
        <fullName evidence="2">Uncharacterized protein</fullName>
    </submittedName>
</protein>
<evidence type="ECO:0000256" key="1">
    <source>
        <dbReference type="SAM" id="MobiDB-lite"/>
    </source>
</evidence>